<organism evidence="1 2">
    <name type="scientific">Rousettus aegyptiacus</name>
    <name type="common">Egyptian fruit bat</name>
    <name type="synonym">Pteropus aegyptiacus</name>
    <dbReference type="NCBI Taxonomy" id="9407"/>
    <lineage>
        <taxon>Eukaryota</taxon>
        <taxon>Metazoa</taxon>
        <taxon>Chordata</taxon>
        <taxon>Craniata</taxon>
        <taxon>Vertebrata</taxon>
        <taxon>Euteleostomi</taxon>
        <taxon>Mammalia</taxon>
        <taxon>Eutheria</taxon>
        <taxon>Laurasiatheria</taxon>
        <taxon>Chiroptera</taxon>
        <taxon>Yinpterochiroptera</taxon>
        <taxon>Pteropodoidea</taxon>
        <taxon>Pteropodidae</taxon>
        <taxon>Rousettinae</taxon>
        <taxon>Rousettus</taxon>
    </lineage>
</organism>
<dbReference type="AlphaFoldDB" id="A0A7J8D721"/>
<comment type="caution">
    <text evidence="1">The sequence shown here is derived from an EMBL/GenBank/DDBJ whole genome shotgun (WGS) entry which is preliminary data.</text>
</comment>
<keyword evidence="2" id="KW-1185">Reference proteome</keyword>
<dbReference type="EMBL" id="JACASE010000013">
    <property type="protein sequence ID" value="KAF6418865.1"/>
    <property type="molecule type" value="Genomic_DNA"/>
</dbReference>
<proteinExistence type="predicted"/>
<accession>A0A7J8D721</accession>
<evidence type="ECO:0000313" key="1">
    <source>
        <dbReference type="EMBL" id="KAF6418865.1"/>
    </source>
</evidence>
<dbReference type="Proteomes" id="UP000593571">
    <property type="component" value="Unassembled WGS sequence"/>
</dbReference>
<sequence length="134" mass="14950">MFLEFLQPPPLWSPLKSGPSPNCMQDTGPTRLCDAGPVCVPATIISSPPLLTLTPLPEPKLLLEVYEPPQVAADLFIHSARPPAVCAHRRGRPAVQTLFPHFSRVDRWGRKRQLQTEVFRAEHHGIPPSGWEHL</sequence>
<evidence type="ECO:0000313" key="2">
    <source>
        <dbReference type="Proteomes" id="UP000593571"/>
    </source>
</evidence>
<name>A0A7J8D721_ROUAE</name>
<protein>
    <submittedName>
        <fullName evidence="1">Uncharacterized protein</fullName>
    </submittedName>
</protein>
<gene>
    <name evidence="1" type="ORF">HJG63_008865</name>
</gene>
<reference evidence="1 2" key="1">
    <citation type="journal article" date="2020" name="Nature">
        <title>Six reference-quality genomes reveal evolution of bat adaptations.</title>
        <authorList>
            <person name="Jebb D."/>
            <person name="Huang Z."/>
            <person name="Pippel M."/>
            <person name="Hughes G.M."/>
            <person name="Lavrichenko K."/>
            <person name="Devanna P."/>
            <person name="Winkler S."/>
            <person name="Jermiin L.S."/>
            <person name="Skirmuntt E.C."/>
            <person name="Katzourakis A."/>
            <person name="Burkitt-Gray L."/>
            <person name="Ray D.A."/>
            <person name="Sullivan K.A.M."/>
            <person name="Roscito J.G."/>
            <person name="Kirilenko B.M."/>
            <person name="Davalos L.M."/>
            <person name="Corthals A.P."/>
            <person name="Power M.L."/>
            <person name="Jones G."/>
            <person name="Ransome R.D."/>
            <person name="Dechmann D.K.N."/>
            <person name="Locatelli A.G."/>
            <person name="Puechmaille S.J."/>
            <person name="Fedrigo O."/>
            <person name="Jarvis E.D."/>
            <person name="Hiller M."/>
            <person name="Vernes S.C."/>
            <person name="Myers E.W."/>
            <person name="Teeling E.C."/>
        </authorList>
    </citation>
    <scope>NUCLEOTIDE SEQUENCE [LARGE SCALE GENOMIC DNA]</scope>
    <source>
        <strain evidence="1">MRouAeg1</strain>
        <tissue evidence="1">Muscle</tissue>
    </source>
</reference>